<reference evidence="2 3" key="1">
    <citation type="submission" date="2024-04" db="EMBL/GenBank/DDBJ databases">
        <title>Draft genome assemblies of urinary isolates.</title>
        <authorList>
            <person name="Appleberry H."/>
            <person name="Kula A."/>
            <person name="Wolfe A.J."/>
            <person name="Putonti C."/>
        </authorList>
    </citation>
    <scope>NUCLEOTIDE SEQUENCE [LARGE SCALE GENOMIC DNA]</scope>
    <source>
        <strain evidence="2 3">UMB12529</strain>
    </source>
</reference>
<evidence type="ECO:0000313" key="2">
    <source>
        <dbReference type="EMBL" id="MEM0627195.1"/>
    </source>
</evidence>
<feature type="domain" description="DUF4007" evidence="1">
    <location>
        <begin position="11"/>
        <end position="111"/>
    </location>
</feature>
<comment type="caution">
    <text evidence="2">The sequence shown here is derived from an EMBL/GenBank/DDBJ whole genome shotgun (WGS) entry which is preliminary data.</text>
</comment>
<dbReference type="Pfam" id="PF13182">
    <property type="entry name" value="DUF4007"/>
    <property type="match status" value="1"/>
</dbReference>
<name>A0ABU9P8Y2_9ENTR</name>
<feature type="non-terminal residue" evidence="2">
    <location>
        <position position="111"/>
    </location>
</feature>
<evidence type="ECO:0000313" key="3">
    <source>
        <dbReference type="Proteomes" id="UP001458070"/>
    </source>
</evidence>
<organism evidence="2 3">
    <name type="scientific">Klebsiella grimontii</name>
    <dbReference type="NCBI Taxonomy" id="2058152"/>
    <lineage>
        <taxon>Bacteria</taxon>
        <taxon>Pseudomonadati</taxon>
        <taxon>Pseudomonadota</taxon>
        <taxon>Gammaproteobacteria</taxon>
        <taxon>Enterobacterales</taxon>
        <taxon>Enterobacteriaceae</taxon>
        <taxon>Klebsiella/Raoultella group</taxon>
        <taxon>Klebsiella</taxon>
    </lineage>
</organism>
<accession>A0ABU9P8Y2</accession>
<evidence type="ECO:0000259" key="1">
    <source>
        <dbReference type="Pfam" id="PF13182"/>
    </source>
</evidence>
<keyword evidence="3" id="KW-1185">Reference proteome</keyword>
<dbReference type="RefSeq" id="WP_342701870.1">
    <property type="nucleotide sequence ID" value="NZ_JBCGEL010000031.1"/>
</dbReference>
<proteinExistence type="predicted"/>
<gene>
    <name evidence="2" type="ORF">AAFL32_25280</name>
</gene>
<dbReference type="EMBL" id="JBCGEM010000029">
    <property type="protein sequence ID" value="MEM0627195.1"/>
    <property type="molecule type" value="Genomic_DNA"/>
</dbReference>
<dbReference type="Proteomes" id="UP001458070">
    <property type="component" value="Unassembled WGS sequence"/>
</dbReference>
<dbReference type="InterPro" id="IPR025248">
    <property type="entry name" value="DUF4007"/>
</dbReference>
<sequence>MTDLSTLELHFSGHETFPLRNMWLKRVCDQADQDGRIAKSVFTDEEAIVRFGVGKNMVSSMKHWALATGMILDENSSKYYRLSSLAKKIFAVDGLDPFSENIATTWLLHWQ</sequence>
<protein>
    <submittedName>
        <fullName evidence="2">DUF4007 family protein</fullName>
    </submittedName>
</protein>